<accession>A0A412MRN6</accession>
<dbReference type="InterPro" id="IPR001173">
    <property type="entry name" value="Glyco_trans_2-like"/>
</dbReference>
<evidence type="ECO:0000313" key="4">
    <source>
        <dbReference type="Proteomes" id="UP000260844"/>
    </source>
</evidence>
<reference evidence="3 4" key="1">
    <citation type="submission" date="2018-08" db="EMBL/GenBank/DDBJ databases">
        <title>A genome reference for cultivated species of the human gut microbiota.</title>
        <authorList>
            <person name="Zou Y."/>
            <person name="Xue W."/>
            <person name="Luo G."/>
        </authorList>
    </citation>
    <scope>NUCLEOTIDE SEQUENCE [LARGE SCALE GENOMIC DNA]</scope>
    <source>
        <strain evidence="3 4">TM04-30</strain>
    </source>
</reference>
<dbReference type="EMBL" id="QSPV01000001">
    <property type="protein sequence ID" value="RGJ97127.1"/>
    <property type="molecule type" value="Genomic_DNA"/>
</dbReference>
<dbReference type="AlphaFoldDB" id="A0A412MRN6"/>
<dbReference type="RefSeq" id="WP_055288373.1">
    <property type="nucleotide sequence ID" value="NZ_AP019724.1"/>
</dbReference>
<evidence type="ECO:0000313" key="3">
    <source>
        <dbReference type="EMBL" id="RGJ97127.1"/>
    </source>
</evidence>
<dbReference type="Gene3D" id="3.90.550.10">
    <property type="entry name" value="Spore Coat Polysaccharide Biosynthesis Protein SpsA, Chain A"/>
    <property type="match status" value="1"/>
</dbReference>
<dbReference type="InterPro" id="IPR029044">
    <property type="entry name" value="Nucleotide-diphossugar_trans"/>
</dbReference>
<reference evidence="2 5" key="2">
    <citation type="submission" date="2019-06" db="EMBL/GenBank/DDBJ databases">
        <title>Complete genome sequence of Bacteroides uniformis NBRC 113350.</title>
        <authorList>
            <person name="Miura T."/>
            <person name="Furukawa M."/>
            <person name="Shimamura M."/>
            <person name="Ohyama Y."/>
            <person name="Yamazoe A."/>
            <person name="Kawasaki H."/>
        </authorList>
    </citation>
    <scope>NUCLEOTIDE SEQUENCE [LARGE SCALE GENOMIC DNA]</scope>
    <source>
        <strain evidence="2 5">NBRC 113350</strain>
    </source>
</reference>
<sequence length="279" mass="32531">MNDTVILTFTYPLIEPYFEDFLKSCETQTNKEFDIIIVNDGLTSLQSMIDCHPSLNVFIKDYKGTISENRIYGLNLAKQKEYKYVILADSDDFFSANRVQKTKDLLSKYEIVANEFDLVNINGEELVTNYISHRLKNGIIIGFEFIKEKNVIGFSNSAFRAGLIPEKLSIPQDVAVVDWFFYTLLLHAGHKAVFSNEMITYYRQYSDNMIGINNETLDNYKKKLALKAMHYRYLSSSFTEFEELAKKYSKEKKLTDIQVSTLLQNNKIIYPLWWENIKI</sequence>
<dbReference type="KEGG" id="bun:Bun01g_24040"/>
<protein>
    <submittedName>
        <fullName evidence="3">Glycosyltransferase</fullName>
    </submittedName>
</protein>
<dbReference type="SUPFAM" id="SSF53448">
    <property type="entry name" value="Nucleotide-diphospho-sugar transferases"/>
    <property type="match status" value="1"/>
</dbReference>
<evidence type="ECO:0000313" key="5">
    <source>
        <dbReference type="Proteomes" id="UP000320533"/>
    </source>
</evidence>
<organism evidence="3 4">
    <name type="scientific">Bacteroides uniformis</name>
    <dbReference type="NCBI Taxonomy" id="820"/>
    <lineage>
        <taxon>Bacteria</taxon>
        <taxon>Pseudomonadati</taxon>
        <taxon>Bacteroidota</taxon>
        <taxon>Bacteroidia</taxon>
        <taxon>Bacteroidales</taxon>
        <taxon>Bacteroidaceae</taxon>
        <taxon>Bacteroides</taxon>
    </lineage>
</organism>
<dbReference type="Pfam" id="PF00535">
    <property type="entry name" value="Glycos_transf_2"/>
    <property type="match status" value="1"/>
</dbReference>
<dbReference type="Proteomes" id="UP000260844">
    <property type="component" value="Unassembled WGS sequence"/>
</dbReference>
<keyword evidence="3" id="KW-0808">Transferase</keyword>
<dbReference type="GO" id="GO:0016740">
    <property type="term" value="F:transferase activity"/>
    <property type="evidence" value="ECO:0007669"/>
    <property type="project" value="UniProtKB-KW"/>
</dbReference>
<feature type="domain" description="Glycosyltransferase 2-like" evidence="1">
    <location>
        <begin position="6"/>
        <end position="131"/>
    </location>
</feature>
<evidence type="ECO:0000259" key="1">
    <source>
        <dbReference type="Pfam" id="PF00535"/>
    </source>
</evidence>
<gene>
    <name evidence="2" type="ORF">Bun01g_24040</name>
    <name evidence="3" type="ORF">DXD40_01610</name>
</gene>
<dbReference type="EMBL" id="AP019724">
    <property type="protein sequence ID" value="BBK88034.1"/>
    <property type="molecule type" value="Genomic_DNA"/>
</dbReference>
<dbReference type="Proteomes" id="UP000320533">
    <property type="component" value="Chromosome"/>
</dbReference>
<name>A0A412MRN6_BACUN</name>
<proteinExistence type="predicted"/>
<evidence type="ECO:0000313" key="2">
    <source>
        <dbReference type="EMBL" id="BBK88034.1"/>
    </source>
</evidence>